<name>A0A2C9CY85_9CAUD</name>
<proteinExistence type="predicted"/>
<evidence type="ECO:0000313" key="3">
    <source>
        <dbReference type="Proteomes" id="UP000240931"/>
    </source>
</evidence>
<dbReference type="KEGG" id="vg:40100979"/>
<dbReference type="Proteomes" id="UP000317227">
    <property type="component" value="Segment"/>
</dbReference>
<evidence type="ECO:0000313" key="2">
    <source>
        <dbReference type="EMBL" id="VUE36525.1"/>
    </source>
</evidence>
<keyword evidence="3" id="KW-1185">Reference proteome</keyword>
<evidence type="ECO:0000313" key="1">
    <source>
        <dbReference type="EMBL" id="SOK58756.1"/>
    </source>
</evidence>
<accession>A0A2C9CY85</accession>
<reference evidence="1" key="2">
    <citation type="submission" date="2017-10" db="EMBL/GenBank/DDBJ databases">
        <authorList>
            <person name="Banno H."/>
            <person name="Chua N.-H."/>
        </authorList>
    </citation>
    <scope>NUCLEOTIDE SEQUENCE [LARGE SCALE GENOMIC DNA]</scope>
</reference>
<sequence>MNILRLNEIQIELMKIQIELQTVILVDDSIQESTNHAQRVIVGGIANARNELQYLIKSIEVTGNHYD</sequence>
<reference evidence="2 4" key="3">
    <citation type="submission" date="2019-06" db="EMBL/GenBank/DDBJ databases">
        <authorList>
            <person name="Bower L."/>
            <person name="Leinonen R."/>
        </authorList>
    </citation>
    <scope>NUCLEOTIDE SEQUENCE [LARGE SCALE GENOMIC DNA]</scope>
</reference>
<dbReference type="EMBL" id="LT960551">
    <property type="protein sequence ID" value="SOK58756.1"/>
    <property type="molecule type" value="Genomic_DNA"/>
</dbReference>
<organism evidence="1 3">
    <name type="scientific">Yersinia phage fHe-Yen9-04</name>
    <dbReference type="NCBI Taxonomy" id="2052742"/>
    <lineage>
        <taxon>Viruses</taxon>
        <taxon>Duplodnaviria</taxon>
        <taxon>Heunggongvirae</taxon>
        <taxon>Uroviricota</taxon>
        <taxon>Caudoviricetes</taxon>
        <taxon>Eneladusvirus</taxon>
        <taxon>Eneladusvirus Yen904</taxon>
    </lineage>
</organism>
<dbReference type="RefSeq" id="YP_009624089.1">
    <property type="nucleotide sequence ID" value="NC_042116.1"/>
</dbReference>
<dbReference type="OrthoDB" id="28418at10239"/>
<protein>
    <submittedName>
        <fullName evidence="1">Uncharacterized protein</fullName>
    </submittedName>
</protein>
<dbReference type="EMBL" id="LR596615">
    <property type="protein sequence ID" value="VUE36525.1"/>
    <property type="molecule type" value="Genomic_DNA"/>
</dbReference>
<dbReference type="GeneID" id="40100979"/>
<reference evidence="3" key="1">
    <citation type="submission" date="2017-10" db="EMBL/GenBank/DDBJ databases">
        <authorList>
            <person name="Skurnik M."/>
        </authorList>
    </citation>
    <scope>NUCLEOTIDE SEQUENCE [LARGE SCALE GENOMIC DNA]</scope>
</reference>
<evidence type="ECO:0000313" key="4">
    <source>
        <dbReference type="Proteomes" id="UP000317227"/>
    </source>
</evidence>
<gene>
    <name evidence="1" type="primary">g479</name>
</gene>
<dbReference type="Proteomes" id="UP000240931">
    <property type="component" value="Segment"/>
</dbReference>